<dbReference type="EMBL" id="JBIPKE010000015">
    <property type="protein sequence ID" value="MFH6983565.1"/>
    <property type="molecule type" value="Genomic_DNA"/>
</dbReference>
<organism evidence="8 9">
    <name type="scientific">Marinoscillum luteum</name>
    <dbReference type="NCBI Taxonomy" id="861051"/>
    <lineage>
        <taxon>Bacteria</taxon>
        <taxon>Pseudomonadati</taxon>
        <taxon>Bacteroidota</taxon>
        <taxon>Cytophagia</taxon>
        <taxon>Cytophagales</taxon>
        <taxon>Reichenbachiellaceae</taxon>
        <taxon>Marinoscillum</taxon>
    </lineage>
</organism>
<keyword evidence="9" id="KW-1185">Reference proteome</keyword>
<evidence type="ECO:0000256" key="4">
    <source>
        <dbReference type="ARBA" id="ARBA00022989"/>
    </source>
</evidence>
<evidence type="ECO:0000313" key="8">
    <source>
        <dbReference type="EMBL" id="MFH6983565.1"/>
    </source>
</evidence>
<dbReference type="InterPro" id="IPR018461">
    <property type="entry name" value="Na/H_Antiport_NhaC-like_C"/>
</dbReference>
<dbReference type="Pfam" id="PF03553">
    <property type="entry name" value="Na_H_antiporter"/>
    <property type="match status" value="1"/>
</dbReference>
<feature type="transmembrane region" description="Helical" evidence="6">
    <location>
        <begin position="29"/>
        <end position="50"/>
    </location>
</feature>
<comment type="subcellular location">
    <subcellularLocation>
        <location evidence="1">Cell membrane</location>
        <topology evidence="1">Multi-pass membrane protein</topology>
    </subcellularLocation>
</comment>
<evidence type="ECO:0000256" key="1">
    <source>
        <dbReference type="ARBA" id="ARBA00004651"/>
    </source>
</evidence>
<evidence type="ECO:0000256" key="5">
    <source>
        <dbReference type="ARBA" id="ARBA00023136"/>
    </source>
</evidence>
<keyword evidence="2" id="KW-1003">Cell membrane</keyword>
<feature type="transmembrane region" description="Helical" evidence="6">
    <location>
        <begin position="245"/>
        <end position="264"/>
    </location>
</feature>
<accession>A0ABW7N7Z8</accession>
<comment type="caution">
    <text evidence="8">The sequence shown here is derived from an EMBL/GenBank/DDBJ whole genome shotgun (WGS) entry which is preliminary data.</text>
</comment>
<keyword evidence="5 6" id="KW-0472">Membrane</keyword>
<feature type="transmembrane region" description="Helical" evidence="6">
    <location>
        <begin position="192"/>
        <end position="211"/>
    </location>
</feature>
<dbReference type="Proteomes" id="UP001610063">
    <property type="component" value="Unassembled WGS sequence"/>
</dbReference>
<feature type="transmembrane region" description="Helical" evidence="6">
    <location>
        <begin position="70"/>
        <end position="92"/>
    </location>
</feature>
<feature type="transmembrane region" description="Helical" evidence="6">
    <location>
        <begin position="327"/>
        <end position="347"/>
    </location>
</feature>
<evidence type="ECO:0000256" key="6">
    <source>
        <dbReference type="SAM" id="Phobius"/>
    </source>
</evidence>
<feature type="transmembrane region" description="Helical" evidence="6">
    <location>
        <begin position="403"/>
        <end position="419"/>
    </location>
</feature>
<evidence type="ECO:0000259" key="7">
    <source>
        <dbReference type="Pfam" id="PF03553"/>
    </source>
</evidence>
<name>A0ABW7N7Z8_9BACT</name>
<feature type="transmembrane region" description="Helical" evidence="6">
    <location>
        <begin position="284"/>
        <end position="306"/>
    </location>
</feature>
<protein>
    <submittedName>
        <fullName evidence="8">Na+/H+ antiporter NhaC family protein</fullName>
    </submittedName>
</protein>
<proteinExistence type="predicted"/>
<dbReference type="PANTHER" id="PTHR43478">
    <property type="entry name" value="NA+/H+ ANTIPORTER-RELATED"/>
    <property type="match status" value="1"/>
</dbReference>
<feature type="transmembrane region" description="Helical" evidence="6">
    <location>
        <begin position="112"/>
        <end position="139"/>
    </location>
</feature>
<sequence length="470" mass="50332">MTDFGFLSLLPPILAIFLAIRTKQVIVSLVFGLLLGYVIISGGNVFEGILSTADHLVQVFESAGNTRTVLFTLLIGALIQLIRYSGGINGFVGRIQKSILKSKNPKSKLQVAAGLTGFFIFIESNISILTVGTVFQSLFDKFNISRQKLAYLADSSSAPSCILFPLNAWGAYIIGLLSVYEGVAPFKTLLYSIPFNFYPIFTLALVFFLAATNKSYGPMKRFEQNTVDTPSNQEELPEGKARNMLLPLGIMIISMPLFLIYTGWSGETPGSFGTKTWDAIANASGSAAVLYAVISAVVFAGVFYGFQKKISLGNFIEESMTGMKEMLSMAILMVLAFAIGTLCKELGTGVYVASVTSSWLSPSLAPAIIFLTSCFIAFSTGTSWGTFAIMISIAVPLAQAIDLNIYLAVAAVLGGGVFGDHCSPISDTTLISSMASGSDHIEHVQTQLPYALFTGGLSVVMYLIIGFLVA</sequence>
<gene>
    <name evidence="8" type="ORF">ACHKAR_08955</name>
</gene>
<evidence type="ECO:0000256" key="2">
    <source>
        <dbReference type="ARBA" id="ARBA00022475"/>
    </source>
</evidence>
<dbReference type="PANTHER" id="PTHR43478:SF1">
    <property type="entry name" value="NA+_H+ ANTIPORTER NHAC-LIKE C-TERMINAL DOMAIN-CONTAINING PROTEIN"/>
    <property type="match status" value="1"/>
</dbReference>
<evidence type="ECO:0000313" key="9">
    <source>
        <dbReference type="Proteomes" id="UP001610063"/>
    </source>
</evidence>
<dbReference type="RefSeq" id="WP_395417115.1">
    <property type="nucleotide sequence ID" value="NZ_JBIPKE010000015.1"/>
</dbReference>
<feature type="domain" description="Na+/H+ antiporter NhaC-like C-terminal" evidence="7">
    <location>
        <begin position="165"/>
        <end position="467"/>
    </location>
</feature>
<feature type="transmembrane region" description="Helical" evidence="6">
    <location>
        <begin position="367"/>
        <end position="391"/>
    </location>
</feature>
<keyword evidence="3 6" id="KW-0812">Transmembrane</keyword>
<evidence type="ECO:0000256" key="3">
    <source>
        <dbReference type="ARBA" id="ARBA00022692"/>
    </source>
</evidence>
<feature type="transmembrane region" description="Helical" evidence="6">
    <location>
        <begin position="448"/>
        <end position="469"/>
    </location>
</feature>
<keyword evidence="4 6" id="KW-1133">Transmembrane helix</keyword>
<reference evidence="8 9" key="1">
    <citation type="journal article" date="2013" name="Int. J. Syst. Evol. Microbiol.">
        <title>Marinoscillum luteum sp. nov., isolated from marine sediment.</title>
        <authorList>
            <person name="Cha I.T."/>
            <person name="Park S.J."/>
            <person name="Kim S.J."/>
            <person name="Kim J.G."/>
            <person name="Jung M.Y."/>
            <person name="Shin K.S."/>
            <person name="Kwon K.K."/>
            <person name="Yang S.H."/>
            <person name="Seo Y.S."/>
            <person name="Rhee S.K."/>
        </authorList>
    </citation>
    <scope>NUCLEOTIDE SEQUENCE [LARGE SCALE GENOMIC DNA]</scope>
    <source>
        <strain evidence="8 9">KCTC 23939</strain>
    </source>
</reference>